<dbReference type="PROSITE" id="PS51257">
    <property type="entry name" value="PROKAR_LIPOPROTEIN"/>
    <property type="match status" value="1"/>
</dbReference>
<evidence type="ECO:0000256" key="1">
    <source>
        <dbReference type="ARBA" id="ARBA00010088"/>
    </source>
</evidence>
<organism evidence="7 8">
    <name type="scientific">Streptoalloteichus hindustanus</name>
    <dbReference type="NCBI Taxonomy" id="2017"/>
    <lineage>
        <taxon>Bacteria</taxon>
        <taxon>Bacillati</taxon>
        <taxon>Actinomycetota</taxon>
        <taxon>Actinomycetes</taxon>
        <taxon>Pseudonocardiales</taxon>
        <taxon>Pseudonocardiaceae</taxon>
        <taxon>Streptoalloteichus</taxon>
    </lineage>
</organism>
<evidence type="ECO:0000256" key="4">
    <source>
        <dbReference type="SAM" id="SignalP"/>
    </source>
</evidence>
<keyword evidence="8" id="KW-1185">Reference proteome</keyword>
<dbReference type="EMBL" id="FQVN01000016">
    <property type="protein sequence ID" value="SHG92651.1"/>
    <property type="molecule type" value="Genomic_DNA"/>
</dbReference>
<proteinExistence type="inferred from homology"/>
<sequence>MSRLSRLAAALGVVCLLTSCANTVSGTPAPPRMEQRGPVGAVPAGLERFYGQPLGWTSCQGYATTPEQKTLFRKPQLECARVTVPLDYGKPQGETITLALLRRPATDPARRVGSLLVNPGGPGGSGTEAAASFASRMTGELGQRFDLVGFDPRGVGLSEPPVRCLTDQERDAERLDLDLDPSPEGVAQTEAEEKAYAQKCAERMGKDFLANVGTREVVKDMDVLRSALGDAKLNYVGFSYGTRIGTAYAEAFPGNVRAMVLDGAVAPTEDLVAQSIGQAKGFTAAFEAFAAWCVARENCALGKDAKEAEKKLNAMVAPLKKEPLAVGDRKLSYSDVGTAVAQAMYSKDLWPMLDTGLTELAAGKGRALLVLADAYLGRGADGRYSPQNDAFRAIRCVDDPPVTDRAVVLERARKIREAVGERNVLDGDDEPVGALDACAFWPVPPTSQPHQPKVDGLPTTLVISTTGDPATPHQAGVDLAKALNARLLTFEGNQHTAFLQENRCVDAAGAEYLVNLRLPAEGARC</sequence>
<dbReference type="InterPro" id="IPR051601">
    <property type="entry name" value="Serine_prot/Carboxylest_S33"/>
</dbReference>
<evidence type="ECO:0000256" key="2">
    <source>
        <dbReference type="ARBA" id="ARBA00022729"/>
    </source>
</evidence>
<evidence type="ECO:0000259" key="6">
    <source>
        <dbReference type="Pfam" id="PF08386"/>
    </source>
</evidence>
<feature type="domain" description="Peptidase S33 tripeptidyl aminopeptidase-like C-terminal" evidence="6">
    <location>
        <begin position="436"/>
        <end position="525"/>
    </location>
</feature>
<dbReference type="PANTHER" id="PTHR43248:SF29">
    <property type="entry name" value="TRIPEPTIDYL AMINOPEPTIDASE"/>
    <property type="match status" value="1"/>
</dbReference>
<name>A0A1M5NSX0_STRHI</name>
<evidence type="ECO:0000256" key="3">
    <source>
        <dbReference type="ARBA" id="ARBA00022801"/>
    </source>
</evidence>
<dbReference type="InterPro" id="IPR029058">
    <property type="entry name" value="AB_hydrolase_fold"/>
</dbReference>
<evidence type="ECO:0000313" key="8">
    <source>
        <dbReference type="Proteomes" id="UP000184501"/>
    </source>
</evidence>
<evidence type="ECO:0000259" key="5">
    <source>
        <dbReference type="Pfam" id="PF00561"/>
    </source>
</evidence>
<dbReference type="SUPFAM" id="SSF53474">
    <property type="entry name" value="alpha/beta-Hydrolases"/>
    <property type="match status" value="1"/>
</dbReference>
<protein>
    <submittedName>
        <fullName evidence="7">Alpha/beta hydrolase fold</fullName>
    </submittedName>
</protein>
<reference evidence="7 8" key="1">
    <citation type="submission" date="2016-11" db="EMBL/GenBank/DDBJ databases">
        <authorList>
            <person name="Jaros S."/>
            <person name="Januszkiewicz K."/>
            <person name="Wedrychowicz H."/>
        </authorList>
    </citation>
    <scope>NUCLEOTIDE SEQUENCE [LARGE SCALE GENOMIC DNA]</scope>
    <source>
        <strain evidence="7 8">DSM 44523</strain>
    </source>
</reference>
<evidence type="ECO:0000313" key="7">
    <source>
        <dbReference type="EMBL" id="SHG92651.1"/>
    </source>
</evidence>
<feature type="signal peptide" evidence="4">
    <location>
        <begin position="1"/>
        <end position="21"/>
    </location>
</feature>
<dbReference type="AlphaFoldDB" id="A0A1M5NSX0"/>
<keyword evidence="2 4" id="KW-0732">Signal</keyword>
<dbReference type="InterPro" id="IPR000073">
    <property type="entry name" value="AB_hydrolase_1"/>
</dbReference>
<dbReference type="InterPro" id="IPR013595">
    <property type="entry name" value="Pept_S33_TAP-like_C"/>
</dbReference>
<dbReference type="Pfam" id="PF08386">
    <property type="entry name" value="Abhydrolase_4"/>
    <property type="match status" value="1"/>
</dbReference>
<dbReference type="Pfam" id="PF00561">
    <property type="entry name" value="Abhydrolase_1"/>
    <property type="match status" value="1"/>
</dbReference>
<dbReference type="STRING" id="2017.SAMN05444320_11698"/>
<feature type="domain" description="AB hydrolase-1" evidence="5">
    <location>
        <begin position="115"/>
        <end position="312"/>
    </location>
</feature>
<dbReference type="PANTHER" id="PTHR43248">
    <property type="entry name" value="2-SUCCINYL-6-HYDROXY-2,4-CYCLOHEXADIENE-1-CARBOXYLATE SYNTHASE"/>
    <property type="match status" value="1"/>
</dbReference>
<comment type="similarity">
    <text evidence="1">Belongs to the peptidase S33 family.</text>
</comment>
<feature type="chain" id="PRO_5039331186" evidence="4">
    <location>
        <begin position="22"/>
        <end position="525"/>
    </location>
</feature>
<dbReference type="GO" id="GO:0016787">
    <property type="term" value="F:hydrolase activity"/>
    <property type="evidence" value="ECO:0007669"/>
    <property type="project" value="UniProtKB-KW"/>
</dbReference>
<dbReference type="Gene3D" id="3.40.50.1820">
    <property type="entry name" value="alpha/beta hydrolase"/>
    <property type="match status" value="1"/>
</dbReference>
<keyword evidence="3 7" id="KW-0378">Hydrolase</keyword>
<accession>A0A1M5NSX0</accession>
<dbReference type="Proteomes" id="UP000184501">
    <property type="component" value="Unassembled WGS sequence"/>
</dbReference>
<gene>
    <name evidence="7" type="ORF">SAMN05444320_11698</name>
</gene>